<name>A0A1X0ITZ4_MYCRH</name>
<dbReference type="AlphaFoldDB" id="A0A1X0ITZ4"/>
<organism evidence="2 3">
    <name type="scientific">Mycolicibacterium rhodesiae</name>
    <name type="common">Mycobacterium rhodesiae</name>
    <dbReference type="NCBI Taxonomy" id="36814"/>
    <lineage>
        <taxon>Bacteria</taxon>
        <taxon>Bacillati</taxon>
        <taxon>Actinomycetota</taxon>
        <taxon>Actinomycetes</taxon>
        <taxon>Mycobacteriales</taxon>
        <taxon>Mycobacteriaceae</taxon>
        <taxon>Mycolicibacterium</taxon>
    </lineage>
</organism>
<feature type="transmembrane region" description="Helical" evidence="1">
    <location>
        <begin position="311"/>
        <end position="330"/>
    </location>
</feature>
<proteinExistence type="predicted"/>
<protein>
    <submittedName>
        <fullName evidence="2">Uncharacterized protein</fullName>
    </submittedName>
</protein>
<evidence type="ECO:0000256" key="1">
    <source>
        <dbReference type="SAM" id="Phobius"/>
    </source>
</evidence>
<feature type="transmembrane region" description="Helical" evidence="1">
    <location>
        <begin position="260"/>
        <end position="291"/>
    </location>
</feature>
<keyword evidence="1" id="KW-0472">Membrane</keyword>
<sequence>MIGAQEGPGWPHYTCTVLLIADPGVPARLAERTPDWLSAELADRRNSPVRWETSVQIESHLRHEQASFAEVIESVAPLERNADVVIYMTDLPRRDGTLPVLAEISAGHRFGLICVAGVGAAFVTSRVRALVLLAVAVVADRPELLPQTAARLPATETCTGVRYFAPRGLRRFRLLAGMVRANRPWRLVVGLSKVLVVALGSGALGLATDTIWRFADTMGPWRMSATTVLSIGAMVTWLILDHELWERPESSAARTRSRLYNIATVITLIIGVVVLHVALFLSMLFTAGILLTPDVFAQAVGHPVSAADYLWLAWLIASIATVGGALGSGLEDDGGVRAAAYGIRQRQRFAE</sequence>
<dbReference type="EMBL" id="MVIH01000006">
    <property type="protein sequence ID" value="ORB52203.1"/>
    <property type="molecule type" value="Genomic_DNA"/>
</dbReference>
<feature type="transmembrane region" description="Helical" evidence="1">
    <location>
        <begin position="219"/>
        <end position="240"/>
    </location>
</feature>
<reference evidence="2 3" key="1">
    <citation type="submission" date="2016-12" db="EMBL/GenBank/DDBJ databases">
        <title>The new phylogeny of genus Mycobacterium.</title>
        <authorList>
            <person name="Tortoli E."/>
            <person name="Trovato A."/>
            <person name="Cirillo D.M."/>
        </authorList>
    </citation>
    <scope>NUCLEOTIDE SEQUENCE [LARGE SCALE GENOMIC DNA]</scope>
    <source>
        <strain evidence="2 3">DSM 44223</strain>
    </source>
</reference>
<accession>A0A1X0ITZ4</accession>
<keyword evidence="3" id="KW-1185">Reference proteome</keyword>
<keyword evidence="1" id="KW-1133">Transmembrane helix</keyword>
<dbReference type="Proteomes" id="UP000192534">
    <property type="component" value="Unassembled WGS sequence"/>
</dbReference>
<keyword evidence="1" id="KW-0812">Transmembrane</keyword>
<evidence type="ECO:0000313" key="3">
    <source>
        <dbReference type="Proteomes" id="UP000192534"/>
    </source>
</evidence>
<dbReference type="RefSeq" id="WP_083119836.1">
    <property type="nucleotide sequence ID" value="NZ_JACKUO010000026.1"/>
</dbReference>
<dbReference type="OrthoDB" id="8477132at2"/>
<evidence type="ECO:0000313" key="2">
    <source>
        <dbReference type="EMBL" id="ORB52203.1"/>
    </source>
</evidence>
<feature type="transmembrane region" description="Helical" evidence="1">
    <location>
        <begin position="187"/>
        <end position="207"/>
    </location>
</feature>
<gene>
    <name evidence="2" type="ORF">BST42_14580</name>
</gene>
<comment type="caution">
    <text evidence="2">The sequence shown here is derived from an EMBL/GenBank/DDBJ whole genome shotgun (WGS) entry which is preliminary data.</text>
</comment>